<dbReference type="PANTHER" id="PTHR33432:SF22">
    <property type="entry name" value="OS10G0436850 PROTEIN"/>
    <property type="match status" value="1"/>
</dbReference>
<comment type="caution">
    <text evidence="5">The sequence shown here is derived from an EMBL/GenBank/DDBJ whole genome shotgun (WGS) entry which is preliminary data.</text>
</comment>
<keyword evidence="3" id="KW-0175">Coiled coil</keyword>
<name>A0AAN8W1B6_9MAGN</name>
<gene>
    <name evidence="5" type="ORF">RJ641_025645</name>
</gene>
<feature type="domain" description="ENT" evidence="4">
    <location>
        <begin position="43"/>
        <end position="130"/>
    </location>
</feature>
<dbReference type="SUPFAM" id="SSF158639">
    <property type="entry name" value="ENT-like"/>
    <property type="match status" value="1"/>
</dbReference>
<accession>A0AAN8W1B6</accession>
<dbReference type="GO" id="GO:0050832">
    <property type="term" value="P:defense response to fungus"/>
    <property type="evidence" value="ECO:0007669"/>
    <property type="project" value="InterPro"/>
</dbReference>
<feature type="coiled-coil region" evidence="3">
    <location>
        <begin position="264"/>
        <end position="291"/>
    </location>
</feature>
<dbReference type="PANTHER" id="PTHR33432">
    <property type="entry name" value="PROTEIN EMSY-LIKE 4"/>
    <property type="match status" value="1"/>
</dbReference>
<organism evidence="5 6">
    <name type="scientific">Dillenia turbinata</name>
    <dbReference type="NCBI Taxonomy" id="194707"/>
    <lineage>
        <taxon>Eukaryota</taxon>
        <taxon>Viridiplantae</taxon>
        <taxon>Streptophyta</taxon>
        <taxon>Embryophyta</taxon>
        <taxon>Tracheophyta</taxon>
        <taxon>Spermatophyta</taxon>
        <taxon>Magnoliopsida</taxon>
        <taxon>eudicotyledons</taxon>
        <taxon>Gunneridae</taxon>
        <taxon>Pentapetalae</taxon>
        <taxon>Dilleniales</taxon>
        <taxon>Dilleniaceae</taxon>
        <taxon>Dillenia</taxon>
    </lineage>
</organism>
<sequence length="302" mass="33689">MEYIHDGPRIHRGFPMKSVNNSFMGHTFRAEKIPLVSKHHQLDPMDVHVLEMEAYGAVLRAFIAQSDHLSWAKEGLITELRKELKVTDDEHRELLGQINSDDTIKMMRKCRECAPTENSLSVQVDSNALYSIPIGNATHKKLKPSWPTASNAKAYAPHGPPSSAAVPCSFSECYKNGKQNGKPAIYVDCSVERSMKSYNPTAQVPSVAKGNCTQSSLSNKGFNTQEAVPITEKSDLIQIRVTRDLISQVHKMVFGKKVLDPAQIEEAKLILREHEKAITEAIVKIDDLSGKDHRRGTTCKTR</sequence>
<dbReference type="InterPro" id="IPR033485">
    <property type="entry name" value="EMSY-LIKE_plant"/>
</dbReference>
<evidence type="ECO:0000313" key="6">
    <source>
        <dbReference type="Proteomes" id="UP001370490"/>
    </source>
</evidence>
<keyword evidence="6" id="KW-1185">Reference proteome</keyword>
<comment type="subcellular location">
    <subcellularLocation>
        <location evidence="1">Nucleus</location>
    </subcellularLocation>
</comment>
<evidence type="ECO:0000256" key="2">
    <source>
        <dbReference type="ARBA" id="ARBA00023242"/>
    </source>
</evidence>
<keyword evidence="2" id="KW-0539">Nucleus</keyword>
<dbReference type="InterPro" id="IPR005491">
    <property type="entry name" value="ENT_dom"/>
</dbReference>
<proteinExistence type="predicted"/>
<dbReference type="PROSITE" id="PS51138">
    <property type="entry name" value="ENT"/>
    <property type="match status" value="1"/>
</dbReference>
<dbReference type="AlphaFoldDB" id="A0AAN8W1B6"/>
<dbReference type="Gene3D" id="1.10.1240.40">
    <property type="entry name" value="ENT domain"/>
    <property type="match status" value="1"/>
</dbReference>
<evidence type="ECO:0000256" key="1">
    <source>
        <dbReference type="ARBA" id="ARBA00004123"/>
    </source>
</evidence>
<reference evidence="5 6" key="1">
    <citation type="submission" date="2023-12" db="EMBL/GenBank/DDBJ databases">
        <title>A high-quality genome assembly for Dillenia turbinata (Dilleniales).</title>
        <authorList>
            <person name="Chanderbali A."/>
        </authorList>
    </citation>
    <scope>NUCLEOTIDE SEQUENCE [LARGE SCALE GENOMIC DNA]</scope>
    <source>
        <strain evidence="5">LSX21</strain>
        <tissue evidence="5">Leaf</tissue>
    </source>
</reference>
<dbReference type="EMBL" id="JBAMMX010000003">
    <property type="protein sequence ID" value="KAK6944543.1"/>
    <property type="molecule type" value="Genomic_DNA"/>
</dbReference>
<dbReference type="Proteomes" id="UP001370490">
    <property type="component" value="Unassembled WGS sequence"/>
</dbReference>
<protein>
    <submittedName>
        <fullName evidence="5">ENT domain</fullName>
    </submittedName>
</protein>
<dbReference type="InterPro" id="IPR036142">
    <property type="entry name" value="ENT_dom-like_sf"/>
</dbReference>
<dbReference type="Pfam" id="PF03735">
    <property type="entry name" value="ENT"/>
    <property type="match status" value="1"/>
</dbReference>
<dbReference type="GO" id="GO:0005634">
    <property type="term" value="C:nucleus"/>
    <property type="evidence" value="ECO:0007669"/>
    <property type="project" value="UniProtKB-SubCell"/>
</dbReference>
<evidence type="ECO:0000313" key="5">
    <source>
        <dbReference type="EMBL" id="KAK6944543.1"/>
    </source>
</evidence>
<dbReference type="SMART" id="SM01191">
    <property type="entry name" value="ENT"/>
    <property type="match status" value="1"/>
</dbReference>
<evidence type="ECO:0000259" key="4">
    <source>
        <dbReference type="PROSITE" id="PS51138"/>
    </source>
</evidence>
<evidence type="ECO:0000256" key="3">
    <source>
        <dbReference type="SAM" id="Coils"/>
    </source>
</evidence>